<dbReference type="Pfam" id="PF09537">
    <property type="entry name" value="DUF2383"/>
    <property type="match status" value="1"/>
</dbReference>
<gene>
    <name evidence="2" type="ORF">MGEO_19025</name>
</gene>
<feature type="domain" description="DUF2383" evidence="1">
    <location>
        <begin position="12"/>
        <end position="115"/>
    </location>
</feature>
<dbReference type="EMBL" id="JFKC01000030">
    <property type="protein sequence ID" value="OSQ44577.1"/>
    <property type="molecule type" value="Genomic_DNA"/>
</dbReference>
<dbReference type="OrthoDB" id="7857789at2"/>
<comment type="caution">
    <text evidence="2">The sequence shown here is derived from an EMBL/GenBank/DDBJ whole genome shotgun (WGS) entry which is preliminary data.</text>
</comment>
<keyword evidence="3" id="KW-1185">Reference proteome</keyword>
<proteinExistence type="predicted"/>
<sequence length="145" mass="16078">MSEPENHAAHNCVQSLFDTLIDVNEGYKELVKRAEPEVRDIIQDVADQHSRDLSEIEAVALKNGVAPDRSGTVMSEVHKTAVRLRDLFTDIDRHVLEAVGEGEENVVSAYDSAIKHLPASNDLHSVLVTQRRRLQGKIVALFEAA</sequence>
<dbReference type="InterPro" id="IPR012347">
    <property type="entry name" value="Ferritin-like"/>
</dbReference>
<dbReference type="RefSeq" id="WP_085641335.1">
    <property type="nucleotide sequence ID" value="NZ_JFKC01000030.1"/>
</dbReference>
<dbReference type="Gene3D" id="1.20.1260.10">
    <property type="match status" value="1"/>
</dbReference>
<dbReference type="NCBIfam" id="TIGR02284">
    <property type="entry name" value="PA2169 family four-helix-bundle protein"/>
    <property type="match status" value="1"/>
</dbReference>
<dbReference type="STRING" id="1123756.MGEO_19025"/>
<dbReference type="InterPro" id="IPR019052">
    <property type="entry name" value="DUF2383"/>
</dbReference>
<organism evidence="2 3">
    <name type="scientific">Marivita geojedonensis</name>
    <dbReference type="NCBI Taxonomy" id="1123756"/>
    <lineage>
        <taxon>Bacteria</taxon>
        <taxon>Pseudomonadati</taxon>
        <taxon>Pseudomonadota</taxon>
        <taxon>Alphaproteobacteria</taxon>
        <taxon>Rhodobacterales</taxon>
        <taxon>Roseobacteraceae</taxon>
        <taxon>Marivita</taxon>
    </lineage>
</organism>
<evidence type="ECO:0000313" key="2">
    <source>
        <dbReference type="EMBL" id="OSQ44577.1"/>
    </source>
</evidence>
<accession>A0A1X4ND27</accession>
<reference evidence="2 3" key="1">
    <citation type="submission" date="2014-03" db="EMBL/GenBank/DDBJ databases">
        <title>The draft genome sequence of Marivita geojedonensis KCTC 23882.</title>
        <authorList>
            <person name="Lai Q."/>
            <person name="Shao Z."/>
        </authorList>
    </citation>
    <scope>NUCLEOTIDE SEQUENCE [LARGE SCALE GENOMIC DNA]</scope>
    <source>
        <strain evidence="2 3">DPG-138</strain>
    </source>
</reference>
<evidence type="ECO:0000259" key="1">
    <source>
        <dbReference type="Pfam" id="PF09537"/>
    </source>
</evidence>
<protein>
    <recommendedName>
        <fullName evidence="1">DUF2383 domain-containing protein</fullName>
    </recommendedName>
</protein>
<dbReference type="AlphaFoldDB" id="A0A1X4ND27"/>
<dbReference type="InterPro" id="IPR011971">
    <property type="entry name" value="CHP02284"/>
</dbReference>
<dbReference type="Proteomes" id="UP000193926">
    <property type="component" value="Unassembled WGS sequence"/>
</dbReference>
<evidence type="ECO:0000313" key="3">
    <source>
        <dbReference type="Proteomes" id="UP000193926"/>
    </source>
</evidence>
<name>A0A1X4ND27_9RHOB</name>